<name>A0A6N7X9C1_9ACTN</name>
<comment type="subcellular location">
    <subcellularLocation>
        <location evidence="1">Cell membrane</location>
        <topology evidence="1">Multi-pass membrane protein</topology>
    </subcellularLocation>
</comment>
<dbReference type="Proteomes" id="UP000469325">
    <property type="component" value="Unassembled WGS sequence"/>
</dbReference>
<feature type="transmembrane region" description="Helical" evidence="9">
    <location>
        <begin position="291"/>
        <end position="313"/>
    </location>
</feature>
<keyword evidence="3" id="KW-0813">Transport</keyword>
<evidence type="ECO:0000256" key="7">
    <source>
        <dbReference type="ARBA" id="ARBA00023136"/>
    </source>
</evidence>
<feature type="transmembrane region" description="Helical" evidence="9">
    <location>
        <begin position="62"/>
        <end position="85"/>
    </location>
</feature>
<keyword evidence="4" id="KW-1003">Cell membrane</keyword>
<feature type="region of interest" description="Disordered" evidence="8">
    <location>
        <begin position="406"/>
        <end position="436"/>
    </location>
</feature>
<keyword evidence="6 9" id="KW-1133">Transmembrane helix</keyword>
<feature type="transmembrane region" description="Helical" evidence="9">
    <location>
        <begin position="320"/>
        <end position="340"/>
    </location>
</feature>
<evidence type="ECO:0000256" key="5">
    <source>
        <dbReference type="ARBA" id="ARBA00022692"/>
    </source>
</evidence>
<evidence type="ECO:0000256" key="8">
    <source>
        <dbReference type="SAM" id="MobiDB-lite"/>
    </source>
</evidence>
<dbReference type="GO" id="GO:0055085">
    <property type="term" value="P:transmembrane transport"/>
    <property type="evidence" value="ECO:0007669"/>
    <property type="project" value="TreeGrafter"/>
</dbReference>
<evidence type="ECO:0000256" key="6">
    <source>
        <dbReference type="ARBA" id="ARBA00022989"/>
    </source>
</evidence>
<gene>
    <name evidence="10" type="ORF">FYJ68_02675</name>
</gene>
<keyword evidence="7 9" id="KW-0472">Membrane</keyword>
<keyword evidence="11" id="KW-1185">Reference proteome</keyword>
<organism evidence="10 11">
    <name type="scientific">Olsenella porci</name>
    <dbReference type="NCBI Taxonomy" id="2652279"/>
    <lineage>
        <taxon>Bacteria</taxon>
        <taxon>Bacillati</taxon>
        <taxon>Actinomycetota</taxon>
        <taxon>Coriobacteriia</taxon>
        <taxon>Coriobacteriales</taxon>
        <taxon>Atopobiaceae</taxon>
        <taxon>Olsenella</taxon>
    </lineage>
</organism>
<feature type="transmembrane region" description="Helical" evidence="9">
    <location>
        <begin position="106"/>
        <end position="132"/>
    </location>
</feature>
<evidence type="ECO:0000256" key="4">
    <source>
        <dbReference type="ARBA" id="ARBA00022475"/>
    </source>
</evidence>
<evidence type="ECO:0000313" key="10">
    <source>
        <dbReference type="EMBL" id="MST72017.1"/>
    </source>
</evidence>
<sequence>MRPGATNAQTNTEVRVSHFGLNNERYSTISRYVIATAIVLVLVVNVGIYLPQIGKALGTAGAWVLAIMNPLVIGGLAACLLWPAVTRVDSSLARVGILPRSDGARHALSVVIVVLVVAGLVTVIVSAILAFVTNSIRSISFGNLAELVGYIKSSMSLAFQGIEKAALSLGASQADVDAALGSLQHIFATSGGNLGQTVTSSFDAVKDFLSNTVLATVICVYFLIDARNLADYWRRALDSMLGENAYGHLQTFADDVRRAFTGYMRGQFIDALLMGIAVTISLSVVDVPYAVLIGIATGIGNLIPYVGPIVAYAATALSCLIGADLTTFVVSVIVLAVIQFVDGQIVNPKILSDSVEVHPIVVIVALIVGGKVGGVLGMFVAVPCAALVKIYFERFVAWRASRLSHRGDEGPVGDSQDASQPADNGKADGATIPAND</sequence>
<dbReference type="EMBL" id="VUNC01000001">
    <property type="protein sequence ID" value="MST72017.1"/>
    <property type="molecule type" value="Genomic_DNA"/>
</dbReference>
<dbReference type="AlphaFoldDB" id="A0A6N7X9C1"/>
<protein>
    <submittedName>
        <fullName evidence="10">AI-2E family transporter</fullName>
    </submittedName>
</protein>
<proteinExistence type="inferred from homology"/>
<feature type="transmembrane region" description="Helical" evidence="9">
    <location>
        <begin position="32"/>
        <end position="50"/>
    </location>
</feature>
<comment type="similarity">
    <text evidence="2">Belongs to the autoinducer-2 exporter (AI-2E) (TC 2.A.86) family.</text>
</comment>
<dbReference type="RefSeq" id="WP_154433739.1">
    <property type="nucleotide sequence ID" value="NZ_VUNC01000001.1"/>
</dbReference>
<reference evidence="10 11" key="1">
    <citation type="submission" date="2019-08" db="EMBL/GenBank/DDBJ databases">
        <title>In-depth cultivation of the pig gut microbiome towards novel bacterial diversity and tailored functional studies.</title>
        <authorList>
            <person name="Wylensek D."/>
            <person name="Hitch T.C.A."/>
            <person name="Clavel T."/>
        </authorList>
    </citation>
    <scope>NUCLEOTIDE SEQUENCE [LARGE SCALE GENOMIC DNA]</scope>
    <source>
        <strain evidence="10 11">CA-Schmier-601-WT-1</strain>
    </source>
</reference>
<evidence type="ECO:0000256" key="1">
    <source>
        <dbReference type="ARBA" id="ARBA00004651"/>
    </source>
</evidence>
<dbReference type="InterPro" id="IPR002549">
    <property type="entry name" value="AI-2E-like"/>
</dbReference>
<evidence type="ECO:0000256" key="2">
    <source>
        <dbReference type="ARBA" id="ARBA00009773"/>
    </source>
</evidence>
<feature type="transmembrane region" description="Helical" evidence="9">
    <location>
        <begin position="268"/>
        <end position="285"/>
    </location>
</feature>
<comment type="caution">
    <text evidence="10">The sequence shown here is derived from an EMBL/GenBank/DDBJ whole genome shotgun (WGS) entry which is preliminary data.</text>
</comment>
<evidence type="ECO:0000256" key="9">
    <source>
        <dbReference type="SAM" id="Phobius"/>
    </source>
</evidence>
<feature type="transmembrane region" description="Helical" evidence="9">
    <location>
        <begin position="208"/>
        <end position="224"/>
    </location>
</feature>
<dbReference type="PANTHER" id="PTHR21716">
    <property type="entry name" value="TRANSMEMBRANE PROTEIN"/>
    <property type="match status" value="1"/>
</dbReference>
<keyword evidence="5 9" id="KW-0812">Transmembrane</keyword>
<dbReference type="PANTHER" id="PTHR21716:SF53">
    <property type="entry name" value="PERMEASE PERM-RELATED"/>
    <property type="match status" value="1"/>
</dbReference>
<feature type="transmembrane region" description="Helical" evidence="9">
    <location>
        <begin position="360"/>
        <end position="392"/>
    </location>
</feature>
<evidence type="ECO:0000313" key="11">
    <source>
        <dbReference type="Proteomes" id="UP000469325"/>
    </source>
</evidence>
<dbReference type="Pfam" id="PF01594">
    <property type="entry name" value="AI-2E_transport"/>
    <property type="match status" value="1"/>
</dbReference>
<dbReference type="GO" id="GO:0005886">
    <property type="term" value="C:plasma membrane"/>
    <property type="evidence" value="ECO:0007669"/>
    <property type="project" value="UniProtKB-SubCell"/>
</dbReference>
<accession>A0A6N7X9C1</accession>
<evidence type="ECO:0000256" key="3">
    <source>
        <dbReference type="ARBA" id="ARBA00022448"/>
    </source>
</evidence>